<name>A0ABD6XGY3_9LACO</name>
<keyword evidence="1" id="KW-0472">Membrane</keyword>
<feature type="transmembrane region" description="Helical" evidence="1">
    <location>
        <begin position="58"/>
        <end position="81"/>
    </location>
</feature>
<reference evidence="2 3" key="1">
    <citation type="journal article" date="2018" name="Genome Announc.">
        <title>Fifty-Six Draft Genome Sequences of 10 Lactobacillus Species from 22 Commercial Dietary Supplements.</title>
        <authorList>
            <person name="Gangiredla J."/>
            <person name="Barnaba T.J."/>
            <person name="Mammel M.K."/>
            <person name="Lacher D.W."/>
            <person name="Elkins C.A."/>
            <person name="Lampel K.A."/>
            <person name="Whitehouse C.A."/>
            <person name="Tartera C."/>
        </authorList>
    </citation>
    <scope>NUCLEOTIDE SEQUENCE [LARGE SCALE GENOMIC DNA]</scope>
    <source>
        <strain evidence="2 3">DS11_12</strain>
    </source>
</reference>
<dbReference type="AlphaFoldDB" id="A0ABD6XGY3"/>
<dbReference type="RefSeq" id="WP_003699056.1">
    <property type="nucleotide sequence ID" value="NZ_CBCRTQ010000024.1"/>
</dbReference>
<accession>A0ABD6XGY3</accession>
<keyword evidence="1" id="KW-1133">Transmembrane helix</keyword>
<sequence length="87" mass="10299">MKELDNLGRKIDGWLDKNIRGWLDKHWKSLTTWIYVIIVVVFIALQRVPENIKYHSKVLACFVITFVVLITLIVLFLTIYLPRNSKK</sequence>
<feature type="transmembrane region" description="Helical" evidence="1">
    <location>
        <begin position="30"/>
        <end position="46"/>
    </location>
</feature>
<evidence type="ECO:0000313" key="2">
    <source>
        <dbReference type="EMBL" id="PTR95277.1"/>
    </source>
</evidence>
<comment type="caution">
    <text evidence="2">The sequence shown here is derived from an EMBL/GenBank/DDBJ whole genome shotgun (WGS) entry which is preliminary data.</text>
</comment>
<gene>
    <name evidence="2" type="ORF">DBP89_06560</name>
</gene>
<evidence type="ECO:0000313" key="3">
    <source>
        <dbReference type="Proteomes" id="UP000244552"/>
    </source>
</evidence>
<dbReference type="Proteomes" id="UP000244552">
    <property type="component" value="Unassembled WGS sequence"/>
</dbReference>
<organism evidence="2 3">
    <name type="scientific">Ligilactobacillus salivarius</name>
    <dbReference type="NCBI Taxonomy" id="1624"/>
    <lineage>
        <taxon>Bacteria</taxon>
        <taxon>Bacillati</taxon>
        <taxon>Bacillota</taxon>
        <taxon>Bacilli</taxon>
        <taxon>Lactobacillales</taxon>
        <taxon>Lactobacillaceae</taxon>
        <taxon>Ligilactobacillus</taxon>
    </lineage>
</organism>
<dbReference type="EMBL" id="QAGV01000007">
    <property type="protein sequence ID" value="PTR95277.1"/>
    <property type="molecule type" value="Genomic_DNA"/>
</dbReference>
<proteinExistence type="predicted"/>
<protein>
    <submittedName>
        <fullName evidence="2">Uncharacterized protein</fullName>
    </submittedName>
</protein>
<evidence type="ECO:0000256" key="1">
    <source>
        <dbReference type="SAM" id="Phobius"/>
    </source>
</evidence>
<keyword evidence="1" id="KW-0812">Transmembrane</keyword>